<name>A0ABT5CD59_9BACT</name>
<feature type="transmembrane region" description="Helical" evidence="1">
    <location>
        <begin position="55"/>
        <end position="76"/>
    </location>
</feature>
<feature type="transmembrane region" description="Helical" evidence="1">
    <location>
        <begin position="26"/>
        <end position="49"/>
    </location>
</feature>
<comment type="caution">
    <text evidence="2">The sequence shown here is derived from an EMBL/GenBank/DDBJ whole genome shotgun (WGS) entry which is preliminary data.</text>
</comment>
<keyword evidence="1" id="KW-1133">Transmembrane helix</keyword>
<gene>
    <name evidence="2" type="ORF">POL72_35365</name>
</gene>
<dbReference type="Proteomes" id="UP001217485">
    <property type="component" value="Unassembled WGS sequence"/>
</dbReference>
<keyword evidence="3" id="KW-1185">Reference proteome</keyword>
<evidence type="ECO:0000256" key="1">
    <source>
        <dbReference type="SAM" id="Phobius"/>
    </source>
</evidence>
<evidence type="ECO:0000313" key="2">
    <source>
        <dbReference type="EMBL" id="MDC0683062.1"/>
    </source>
</evidence>
<keyword evidence="1" id="KW-0472">Membrane</keyword>
<organism evidence="2 3">
    <name type="scientific">Sorangium atrum</name>
    <dbReference type="NCBI Taxonomy" id="2995308"/>
    <lineage>
        <taxon>Bacteria</taxon>
        <taxon>Pseudomonadati</taxon>
        <taxon>Myxococcota</taxon>
        <taxon>Polyangia</taxon>
        <taxon>Polyangiales</taxon>
        <taxon>Polyangiaceae</taxon>
        <taxon>Sorangium</taxon>
    </lineage>
</organism>
<dbReference type="RefSeq" id="WP_272101212.1">
    <property type="nucleotide sequence ID" value="NZ_JAQNDK010000004.1"/>
</dbReference>
<protein>
    <submittedName>
        <fullName evidence="2">Uncharacterized protein</fullName>
    </submittedName>
</protein>
<proteinExistence type="predicted"/>
<sequence length="111" mass="12412">MEDSDIIKLDNLDRVRSITAGTARRVVATAALCWLAVAAVAAGLTYALYGPELVAVTTMCSGVFVVLGLFNVVHWVRHYKAIMRQLDELEHRINQGEIIYGSQVRFQSYRQ</sequence>
<accession>A0ABT5CD59</accession>
<dbReference type="EMBL" id="JAQNDK010000004">
    <property type="protein sequence ID" value="MDC0683062.1"/>
    <property type="molecule type" value="Genomic_DNA"/>
</dbReference>
<evidence type="ECO:0000313" key="3">
    <source>
        <dbReference type="Proteomes" id="UP001217485"/>
    </source>
</evidence>
<reference evidence="2 3" key="1">
    <citation type="submission" date="2023-01" db="EMBL/GenBank/DDBJ databases">
        <title>Minimal conservation of predation-associated metabolite biosynthetic gene clusters underscores biosynthetic potential of Myxococcota including descriptions for ten novel species: Archangium lansinium sp. nov., Myxococcus landrumus sp. nov., Nannocystis bai.</title>
        <authorList>
            <person name="Ahearne A."/>
            <person name="Stevens C."/>
            <person name="Dowd S."/>
        </authorList>
    </citation>
    <scope>NUCLEOTIDE SEQUENCE [LARGE SCALE GENOMIC DNA]</scope>
    <source>
        <strain evidence="2 3">WIWO2</strain>
    </source>
</reference>
<keyword evidence="1" id="KW-0812">Transmembrane</keyword>